<proteinExistence type="predicted"/>
<reference evidence="1 2" key="1">
    <citation type="submission" date="2021-06" db="EMBL/GenBank/DDBJ databases">
        <title>Caerostris extrusa draft genome.</title>
        <authorList>
            <person name="Kono N."/>
            <person name="Arakawa K."/>
        </authorList>
    </citation>
    <scope>NUCLEOTIDE SEQUENCE [LARGE SCALE GENOMIC DNA]</scope>
</reference>
<protein>
    <submittedName>
        <fullName evidence="1">Uncharacterized protein</fullName>
    </submittedName>
</protein>
<name>A0AAV4XWP8_CAEEX</name>
<dbReference type="AlphaFoldDB" id="A0AAV4XWP8"/>
<keyword evidence="2" id="KW-1185">Reference proteome</keyword>
<sequence>MRLPFPLQEAALHSEAPNYASSPISVIFQQIVRVGQQRKITRSMRNEKGRTMKGGGKEVWLLVILALEERSAGGVGPQRSGGVYGKLGPRDHVTEAAEVSRSC</sequence>
<dbReference type="EMBL" id="BPLR01018388">
    <property type="protein sequence ID" value="GIY99152.1"/>
    <property type="molecule type" value="Genomic_DNA"/>
</dbReference>
<organism evidence="1 2">
    <name type="scientific">Caerostris extrusa</name>
    <name type="common">Bark spider</name>
    <name type="synonym">Caerostris bankana</name>
    <dbReference type="NCBI Taxonomy" id="172846"/>
    <lineage>
        <taxon>Eukaryota</taxon>
        <taxon>Metazoa</taxon>
        <taxon>Ecdysozoa</taxon>
        <taxon>Arthropoda</taxon>
        <taxon>Chelicerata</taxon>
        <taxon>Arachnida</taxon>
        <taxon>Araneae</taxon>
        <taxon>Araneomorphae</taxon>
        <taxon>Entelegynae</taxon>
        <taxon>Araneoidea</taxon>
        <taxon>Araneidae</taxon>
        <taxon>Caerostris</taxon>
    </lineage>
</organism>
<dbReference type="Proteomes" id="UP001054945">
    <property type="component" value="Unassembled WGS sequence"/>
</dbReference>
<accession>A0AAV4XWP8</accession>
<comment type="caution">
    <text evidence="1">The sequence shown here is derived from an EMBL/GenBank/DDBJ whole genome shotgun (WGS) entry which is preliminary data.</text>
</comment>
<evidence type="ECO:0000313" key="1">
    <source>
        <dbReference type="EMBL" id="GIY99152.1"/>
    </source>
</evidence>
<evidence type="ECO:0000313" key="2">
    <source>
        <dbReference type="Proteomes" id="UP001054945"/>
    </source>
</evidence>
<gene>
    <name evidence="1" type="ORF">CEXT_682421</name>
</gene>